<dbReference type="Pfam" id="PF09704">
    <property type="entry name" value="Cas_Cas5d"/>
    <property type="match status" value="1"/>
</dbReference>
<dbReference type="Gene3D" id="3.30.70.2660">
    <property type="match status" value="1"/>
</dbReference>
<sequence>MKENSIEYSLFGKYALFTDPVTKIGGEKSTYHIPTYEAIKGITQSIYWKPTIIWVIDKIRVINKISTESKNIKPICYNGGNDLSVYTYLRNVEYQVKAHFEWNLQRPDLAKDRNENKHYDMAKRALEKGGRRDIFLGARECQGYVEPKAFGSGIGFYDEELSFSYGVMFHGFDYPSEVNTEKLTARFWNAKMEKGIIEFPRPQDCIMRREIRNYSVRKPDVKAEEIS</sequence>
<keyword evidence="2" id="KW-0694">RNA-binding</keyword>
<keyword evidence="1 2" id="KW-0051">Antiviral defense</keyword>
<evidence type="ECO:0000313" key="3">
    <source>
        <dbReference type="EMBL" id="MBO8456837.1"/>
    </source>
</evidence>
<dbReference type="GO" id="GO:0004519">
    <property type="term" value="F:endonuclease activity"/>
    <property type="evidence" value="ECO:0007669"/>
    <property type="project" value="UniProtKB-UniRule"/>
</dbReference>
<dbReference type="InterPro" id="IPR013422">
    <property type="entry name" value="CRISPR-assoc_prot_Cas5_N"/>
</dbReference>
<dbReference type="GO" id="GO:0003723">
    <property type="term" value="F:RNA binding"/>
    <property type="evidence" value="ECO:0007669"/>
    <property type="project" value="UniProtKB-UniRule"/>
</dbReference>
<dbReference type="NCBIfam" id="TIGR02593">
    <property type="entry name" value="CRISPR_cas5"/>
    <property type="match status" value="1"/>
</dbReference>
<gene>
    <name evidence="3" type="primary">cas5c</name>
    <name evidence="3" type="ORF">IAA81_01255</name>
</gene>
<dbReference type="CDD" id="cd09752">
    <property type="entry name" value="Cas5_I-C"/>
    <property type="match status" value="1"/>
</dbReference>
<comment type="function">
    <text evidence="2">CRISPR (clustered regularly interspaced short palindromic repeat) is an adaptive immune system that provides protection against mobile genetic elements (viruses, transposable elements and conjugative plasmids). CRISPR clusters contain spacers, sequences complementary to antecedent mobile elements, and target invading nucleic acids. CRISPR clusters are transcribed and processed into CRISPR RNA (crRNA).</text>
</comment>
<reference evidence="3" key="2">
    <citation type="journal article" date="2021" name="PeerJ">
        <title>Extensive microbial diversity within the chicken gut microbiome revealed by metagenomics and culture.</title>
        <authorList>
            <person name="Gilroy R."/>
            <person name="Ravi A."/>
            <person name="Getino M."/>
            <person name="Pursley I."/>
            <person name="Horton D.L."/>
            <person name="Alikhan N.F."/>
            <person name="Baker D."/>
            <person name="Gharbi K."/>
            <person name="Hall N."/>
            <person name="Watson M."/>
            <person name="Adriaenssens E.M."/>
            <person name="Foster-Nyarko E."/>
            <person name="Jarju S."/>
            <person name="Secka A."/>
            <person name="Antonio M."/>
            <person name="Oren A."/>
            <person name="Chaudhuri R.R."/>
            <person name="La Ragione R."/>
            <person name="Hildebrand F."/>
            <person name="Pallen M.J."/>
        </authorList>
    </citation>
    <scope>NUCLEOTIDE SEQUENCE</scope>
    <source>
        <strain evidence="3">10532</strain>
    </source>
</reference>
<organism evidence="3 4">
    <name type="scientific">Candidatus Gallitreponema excrementavium</name>
    <dbReference type="NCBI Taxonomy" id="2840840"/>
    <lineage>
        <taxon>Bacteria</taxon>
        <taxon>Pseudomonadati</taxon>
        <taxon>Spirochaetota</taxon>
        <taxon>Spirochaetia</taxon>
        <taxon>Spirochaetales</taxon>
        <taxon>Candidatus Gallitreponema</taxon>
    </lineage>
</organism>
<dbReference type="AlphaFoldDB" id="A0A9D9HMX1"/>
<dbReference type="EC" id="3.1.-.-" evidence="2"/>
<keyword evidence="2" id="KW-0378">Hydrolase</keyword>
<evidence type="ECO:0000256" key="2">
    <source>
        <dbReference type="PIRNR" id="PIRNR029950"/>
    </source>
</evidence>
<accession>A0A9D9HMX1</accession>
<name>A0A9D9HMX1_9SPIR</name>
<reference evidence="3" key="1">
    <citation type="submission" date="2020-10" db="EMBL/GenBank/DDBJ databases">
        <authorList>
            <person name="Gilroy R."/>
        </authorList>
    </citation>
    <scope>NUCLEOTIDE SEQUENCE</scope>
    <source>
        <strain evidence="3">10532</strain>
    </source>
</reference>
<dbReference type="NCBIfam" id="TIGR01876">
    <property type="entry name" value="cas_Cas5d"/>
    <property type="match status" value="1"/>
</dbReference>
<dbReference type="PIRSF" id="PIRSF029950">
    <property type="entry name" value="Cas_CT1134"/>
    <property type="match status" value="1"/>
</dbReference>
<evidence type="ECO:0000256" key="1">
    <source>
        <dbReference type="ARBA" id="ARBA00023118"/>
    </source>
</evidence>
<dbReference type="InterPro" id="IPR010155">
    <property type="entry name" value="CRISPR-assoc_prot_Cas5d"/>
</dbReference>
<comment type="similarity">
    <text evidence="2">Belongs to the CRISPR-associated protein Cas5 family. Subtype I-C/Dvulg subfamily.</text>
</comment>
<proteinExistence type="inferred from homology"/>
<evidence type="ECO:0000313" key="4">
    <source>
        <dbReference type="Proteomes" id="UP000823638"/>
    </source>
</evidence>
<dbReference type="Proteomes" id="UP000823638">
    <property type="component" value="Unassembled WGS sequence"/>
</dbReference>
<keyword evidence="2" id="KW-0540">Nuclease</keyword>
<dbReference type="InterPro" id="IPR021124">
    <property type="entry name" value="CRISPR-assoc_prot_Cas5"/>
</dbReference>
<protein>
    <recommendedName>
        <fullName evidence="2">pre-crRNA processing endonuclease</fullName>
        <ecNumber evidence="2">3.1.-.-</ecNumber>
    </recommendedName>
</protein>
<dbReference type="GO" id="GO:0051607">
    <property type="term" value="P:defense response to virus"/>
    <property type="evidence" value="ECO:0007669"/>
    <property type="project" value="UniProtKB-UniRule"/>
</dbReference>
<comment type="caution">
    <text evidence="3">The sequence shown here is derived from an EMBL/GenBank/DDBJ whole genome shotgun (WGS) entry which is preliminary data.</text>
</comment>
<dbReference type="GO" id="GO:0043571">
    <property type="term" value="P:maintenance of CRISPR repeat elements"/>
    <property type="evidence" value="ECO:0007669"/>
    <property type="project" value="UniProtKB-UniRule"/>
</dbReference>
<keyword evidence="2" id="KW-0255">Endonuclease</keyword>
<dbReference type="GO" id="GO:0016787">
    <property type="term" value="F:hydrolase activity"/>
    <property type="evidence" value="ECO:0007669"/>
    <property type="project" value="UniProtKB-KW"/>
</dbReference>
<dbReference type="EMBL" id="JADIMM010000019">
    <property type="protein sequence ID" value="MBO8456837.1"/>
    <property type="molecule type" value="Genomic_DNA"/>
</dbReference>